<dbReference type="RefSeq" id="WP_314510269.1">
    <property type="nucleotide sequence ID" value="NZ_JASJOU010000002.1"/>
</dbReference>
<dbReference type="GO" id="GO:0046872">
    <property type="term" value="F:metal ion binding"/>
    <property type="evidence" value="ECO:0007669"/>
    <property type="project" value="UniProtKB-KW"/>
</dbReference>
<evidence type="ECO:0000256" key="2">
    <source>
        <dbReference type="ARBA" id="ARBA00022723"/>
    </source>
</evidence>
<dbReference type="InterPro" id="IPR036909">
    <property type="entry name" value="Cyt_c-like_dom_sf"/>
</dbReference>
<reference evidence="6" key="1">
    <citation type="submission" date="2023-05" db="EMBL/GenBank/DDBJ databases">
        <authorList>
            <person name="Zhang X."/>
        </authorList>
    </citation>
    <scope>NUCLEOTIDE SEQUENCE</scope>
    <source>
        <strain evidence="6">BD1B2-1</strain>
    </source>
</reference>
<dbReference type="InterPro" id="IPR009056">
    <property type="entry name" value="Cyt_c-like_dom"/>
</dbReference>
<sequence>MNHLRKVTFLSLIAGALLTVACQRDHDDPGTEYAPNMYHAISYEPFRQEASFKNPYNKFGNNLWLPVPGTVARRNYQTKFGKDSTFVEDLMIYNIPKDSIGIAERTLKNPIPQTEQTLADGKELYTRYCQHCHGETGKGDGTVGKVFKGVPNYSGSGYKDMNDGHIFHVITYGKGRMWPHGSQVNPVERWKIVQYVHELQKQQ</sequence>
<dbReference type="GO" id="GO:0009055">
    <property type="term" value="F:electron transfer activity"/>
    <property type="evidence" value="ECO:0007669"/>
    <property type="project" value="InterPro"/>
</dbReference>
<keyword evidence="2 4" id="KW-0479">Metal-binding</keyword>
<evidence type="ECO:0000256" key="4">
    <source>
        <dbReference type="PROSITE-ProRule" id="PRU00433"/>
    </source>
</evidence>
<comment type="caution">
    <text evidence="6">The sequence shown here is derived from an EMBL/GenBank/DDBJ whole genome shotgun (WGS) entry which is preliminary data.</text>
</comment>
<accession>A0AAE3R3L0</accession>
<proteinExistence type="predicted"/>
<evidence type="ECO:0000256" key="1">
    <source>
        <dbReference type="ARBA" id="ARBA00022617"/>
    </source>
</evidence>
<dbReference type="PROSITE" id="PS51007">
    <property type="entry name" value="CYTC"/>
    <property type="match status" value="1"/>
</dbReference>
<keyword evidence="3 4" id="KW-0408">Iron</keyword>
<name>A0AAE3R3L0_9BACT</name>
<evidence type="ECO:0000259" key="5">
    <source>
        <dbReference type="PROSITE" id="PS51007"/>
    </source>
</evidence>
<keyword evidence="7" id="KW-1185">Reference proteome</keyword>
<evidence type="ECO:0000256" key="3">
    <source>
        <dbReference type="ARBA" id="ARBA00023004"/>
    </source>
</evidence>
<dbReference type="PANTHER" id="PTHR40394">
    <property type="entry name" value="LIPOPROTEIN-RELATED"/>
    <property type="match status" value="1"/>
</dbReference>
<keyword evidence="1 4" id="KW-0349">Heme</keyword>
<dbReference type="Gene3D" id="1.10.760.10">
    <property type="entry name" value="Cytochrome c-like domain"/>
    <property type="match status" value="1"/>
</dbReference>
<dbReference type="SUPFAM" id="SSF46626">
    <property type="entry name" value="Cytochrome c"/>
    <property type="match status" value="1"/>
</dbReference>
<gene>
    <name evidence="6" type="ORF">QNI22_08780</name>
</gene>
<dbReference type="PROSITE" id="PS51257">
    <property type="entry name" value="PROKAR_LIPOPROTEIN"/>
    <property type="match status" value="1"/>
</dbReference>
<evidence type="ECO:0000313" key="7">
    <source>
        <dbReference type="Proteomes" id="UP001232063"/>
    </source>
</evidence>
<dbReference type="Proteomes" id="UP001232063">
    <property type="component" value="Unassembled WGS sequence"/>
</dbReference>
<dbReference type="GO" id="GO:0020037">
    <property type="term" value="F:heme binding"/>
    <property type="evidence" value="ECO:0007669"/>
    <property type="project" value="InterPro"/>
</dbReference>
<feature type="domain" description="Cytochrome c" evidence="5">
    <location>
        <begin position="116"/>
        <end position="200"/>
    </location>
</feature>
<dbReference type="Pfam" id="PF13442">
    <property type="entry name" value="Cytochrome_CBB3"/>
    <property type="match status" value="1"/>
</dbReference>
<dbReference type="AlphaFoldDB" id="A0AAE3R3L0"/>
<dbReference type="PANTHER" id="PTHR40394:SF2">
    <property type="entry name" value="QUINOL:CYTOCHROME C OXIDOREDUCTASE MEMBRANE PROTEIN"/>
    <property type="match status" value="1"/>
</dbReference>
<organism evidence="6 7">
    <name type="scientific">Xanthocytophaga agilis</name>
    <dbReference type="NCBI Taxonomy" id="3048010"/>
    <lineage>
        <taxon>Bacteria</taxon>
        <taxon>Pseudomonadati</taxon>
        <taxon>Bacteroidota</taxon>
        <taxon>Cytophagia</taxon>
        <taxon>Cytophagales</taxon>
        <taxon>Rhodocytophagaceae</taxon>
        <taxon>Xanthocytophaga</taxon>
    </lineage>
</organism>
<protein>
    <submittedName>
        <fullName evidence="6">Cytochrome c</fullName>
    </submittedName>
</protein>
<dbReference type="EMBL" id="JASJOU010000002">
    <property type="protein sequence ID" value="MDJ1500739.1"/>
    <property type="molecule type" value="Genomic_DNA"/>
</dbReference>
<evidence type="ECO:0000313" key="6">
    <source>
        <dbReference type="EMBL" id="MDJ1500739.1"/>
    </source>
</evidence>